<organism evidence="9 10">
    <name type="scientific">Clostridium thermosuccinogenes</name>
    <dbReference type="NCBI Taxonomy" id="84032"/>
    <lineage>
        <taxon>Bacteria</taxon>
        <taxon>Bacillati</taxon>
        <taxon>Bacillota</taxon>
        <taxon>Clostridia</taxon>
        <taxon>Eubacteriales</taxon>
        <taxon>Clostridiaceae</taxon>
        <taxon>Clostridium</taxon>
    </lineage>
</organism>
<dbReference type="PANTHER" id="PTHR43133:SF51">
    <property type="entry name" value="RNA POLYMERASE SIGMA FACTOR"/>
    <property type="match status" value="1"/>
</dbReference>
<comment type="similarity">
    <text evidence="1 6">Belongs to the sigma-70 factor family. ECF subfamily.</text>
</comment>
<dbReference type="InterPro" id="IPR013249">
    <property type="entry name" value="RNA_pol_sigma70_r4_t2"/>
</dbReference>
<dbReference type="GO" id="GO:0003677">
    <property type="term" value="F:DNA binding"/>
    <property type="evidence" value="ECO:0007669"/>
    <property type="project" value="UniProtKB-KW"/>
</dbReference>
<dbReference type="InterPro" id="IPR036388">
    <property type="entry name" value="WH-like_DNA-bd_sf"/>
</dbReference>
<dbReference type="InterPro" id="IPR000838">
    <property type="entry name" value="RNA_pol_sigma70_ECF_CS"/>
</dbReference>
<dbReference type="AlphaFoldDB" id="A0A2K2FNJ7"/>
<sequence length="161" mass="19142">MIGKSCWPEDYISKLVIKHENRVYRTAISIMKNRADAEDIVQDVFIKVMQKAPNFESDEHESAWLIRVTINMCRSRLRTAWLRRTEPLIDTYPAQTKEQLNLIEHVMALPTKYRIVVHLFYYEGYSTKEISYITNQKESTVRSLLTRARQKLKYVLKEDEL</sequence>
<proteinExistence type="inferred from homology"/>
<dbReference type="OrthoDB" id="9795666at2"/>
<evidence type="ECO:0000259" key="7">
    <source>
        <dbReference type="Pfam" id="PF04542"/>
    </source>
</evidence>
<dbReference type="GO" id="GO:0006352">
    <property type="term" value="P:DNA-templated transcription initiation"/>
    <property type="evidence" value="ECO:0007669"/>
    <property type="project" value="InterPro"/>
</dbReference>
<dbReference type="Gene3D" id="1.10.10.10">
    <property type="entry name" value="Winged helix-like DNA-binding domain superfamily/Winged helix DNA-binding domain"/>
    <property type="match status" value="1"/>
</dbReference>
<evidence type="ECO:0000256" key="5">
    <source>
        <dbReference type="ARBA" id="ARBA00023163"/>
    </source>
</evidence>
<protein>
    <recommendedName>
        <fullName evidence="6">RNA polymerase sigma factor</fullName>
    </recommendedName>
</protein>
<dbReference type="Gene3D" id="1.10.1740.10">
    <property type="match status" value="1"/>
</dbReference>
<dbReference type="InterPro" id="IPR039425">
    <property type="entry name" value="RNA_pol_sigma-70-like"/>
</dbReference>
<dbReference type="RefSeq" id="WP_103080945.1">
    <property type="nucleotide sequence ID" value="NZ_CP021850.1"/>
</dbReference>
<dbReference type="Pfam" id="PF04542">
    <property type="entry name" value="Sigma70_r2"/>
    <property type="match status" value="1"/>
</dbReference>
<dbReference type="PANTHER" id="PTHR43133">
    <property type="entry name" value="RNA POLYMERASE ECF-TYPE SIGMA FACTO"/>
    <property type="match status" value="1"/>
</dbReference>
<reference evidence="10" key="1">
    <citation type="submission" date="2017-06" db="EMBL/GenBank/DDBJ databases">
        <title>Investigating the central metabolism of Clostridium thermosuccinogenes.</title>
        <authorList>
            <person name="Koendjbiharie J.G."/>
            <person name="Van Kranenburg R."/>
            <person name="Vriesendorp B."/>
        </authorList>
    </citation>
    <scope>NUCLEOTIDE SEQUENCE [LARGE SCALE GENOMIC DNA]</scope>
    <source>
        <strain evidence="10">DSM 5806</strain>
    </source>
</reference>
<name>A0A2K2FNJ7_9CLOT</name>
<dbReference type="SUPFAM" id="SSF88659">
    <property type="entry name" value="Sigma3 and sigma4 domains of RNA polymerase sigma factors"/>
    <property type="match status" value="1"/>
</dbReference>
<dbReference type="GO" id="GO:0016987">
    <property type="term" value="F:sigma factor activity"/>
    <property type="evidence" value="ECO:0007669"/>
    <property type="project" value="UniProtKB-KW"/>
</dbReference>
<accession>A0A2K2FNJ7</accession>
<gene>
    <name evidence="9" type="ORF">CDQ84_06650</name>
</gene>
<keyword evidence="10" id="KW-1185">Reference proteome</keyword>
<dbReference type="GO" id="GO:0006950">
    <property type="term" value="P:response to stress"/>
    <property type="evidence" value="ECO:0007669"/>
    <property type="project" value="UniProtKB-ARBA"/>
</dbReference>
<comment type="caution">
    <text evidence="9">The sequence shown here is derived from an EMBL/GenBank/DDBJ whole genome shotgun (WGS) entry which is preliminary data.</text>
</comment>
<dbReference type="PROSITE" id="PS01063">
    <property type="entry name" value="SIGMA70_ECF"/>
    <property type="match status" value="1"/>
</dbReference>
<evidence type="ECO:0000256" key="2">
    <source>
        <dbReference type="ARBA" id="ARBA00023015"/>
    </source>
</evidence>
<dbReference type="Proteomes" id="UP000236151">
    <property type="component" value="Unassembled WGS sequence"/>
</dbReference>
<feature type="domain" description="RNA polymerase sigma factor 70 region 4 type 2" evidence="8">
    <location>
        <begin position="106"/>
        <end position="152"/>
    </location>
</feature>
<dbReference type="KEGG" id="cthd:CDO33_13940"/>
<evidence type="ECO:0000259" key="8">
    <source>
        <dbReference type="Pfam" id="PF08281"/>
    </source>
</evidence>
<evidence type="ECO:0000256" key="6">
    <source>
        <dbReference type="RuleBase" id="RU000716"/>
    </source>
</evidence>
<evidence type="ECO:0000256" key="1">
    <source>
        <dbReference type="ARBA" id="ARBA00010641"/>
    </source>
</evidence>
<dbReference type="SUPFAM" id="SSF88946">
    <property type="entry name" value="Sigma2 domain of RNA polymerase sigma factors"/>
    <property type="match status" value="1"/>
</dbReference>
<feature type="domain" description="RNA polymerase sigma-70 region 2" evidence="7">
    <location>
        <begin position="15"/>
        <end position="81"/>
    </location>
</feature>
<dbReference type="InterPro" id="IPR014284">
    <property type="entry name" value="RNA_pol_sigma-70_dom"/>
</dbReference>
<keyword evidence="5 6" id="KW-0804">Transcription</keyword>
<dbReference type="EMBL" id="NIOJ01000012">
    <property type="protein sequence ID" value="PNU00356.1"/>
    <property type="molecule type" value="Genomic_DNA"/>
</dbReference>
<dbReference type="Pfam" id="PF08281">
    <property type="entry name" value="Sigma70_r4_2"/>
    <property type="match status" value="1"/>
</dbReference>
<dbReference type="InterPro" id="IPR013325">
    <property type="entry name" value="RNA_pol_sigma_r2"/>
</dbReference>
<evidence type="ECO:0000256" key="4">
    <source>
        <dbReference type="ARBA" id="ARBA00023125"/>
    </source>
</evidence>
<keyword evidence="4 6" id="KW-0238">DNA-binding</keyword>
<dbReference type="InterPro" id="IPR007627">
    <property type="entry name" value="RNA_pol_sigma70_r2"/>
</dbReference>
<dbReference type="InterPro" id="IPR013324">
    <property type="entry name" value="RNA_pol_sigma_r3/r4-like"/>
</dbReference>
<keyword evidence="2 6" id="KW-0805">Transcription regulation</keyword>
<dbReference type="CDD" id="cd06171">
    <property type="entry name" value="Sigma70_r4"/>
    <property type="match status" value="1"/>
</dbReference>
<keyword evidence="3 6" id="KW-0731">Sigma factor</keyword>
<evidence type="ECO:0000256" key="3">
    <source>
        <dbReference type="ARBA" id="ARBA00023082"/>
    </source>
</evidence>
<evidence type="ECO:0000313" key="9">
    <source>
        <dbReference type="EMBL" id="PNU00356.1"/>
    </source>
</evidence>
<dbReference type="NCBIfam" id="TIGR02937">
    <property type="entry name" value="sigma70-ECF"/>
    <property type="match status" value="1"/>
</dbReference>
<evidence type="ECO:0000313" key="10">
    <source>
        <dbReference type="Proteomes" id="UP000236151"/>
    </source>
</evidence>